<dbReference type="Pfam" id="PF11959">
    <property type="entry name" value="DUF3473"/>
    <property type="match status" value="1"/>
</dbReference>
<evidence type="ECO:0000313" key="3">
    <source>
        <dbReference type="Proteomes" id="UP000756860"/>
    </source>
</evidence>
<dbReference type="InterPro" id="IPR045235">
    <property type="entry name" value="PuuE_HpPgdA-like"/>
</dbReference>
<dbReference type="SUPFAM" id="SSF88713">
    <property type="entry name" value="Glycoside hydrolase/deacetylase"/>
    <property type="match status" value="1"/>
</dbReference>
<dbReference type="Pfam" id="PF01522">
    <property type="entry name" value="Polysacc_deac_1"/>
    <property type="match status" value="1"/>
</dbReference>
<evidence type="ECO:0000313" key="2">
    <source>
        <dbReference type="EMBL" id="MBT0652380.1"/>
    </source>
</evidence>
<reference evidence="2 3" key="1">
    <citation type="submission" date="2021-05" db="EMBL/GenBank/DDBJ databases">
        <title>The draft genome of Geobacter luticola JCM 17780.</title>
        <authorList>
            <person name="Xu Z."/>
            <person name="Masuda Y."/>
            <person name="Itoh H."/>
            <person name="Senoo K."/>
        </authorList>
    </citation>
    <scope>NUCLEOTIDE SEQUENCE [LARGE SCALE GENOMIC DNA]</scope>
    <source>
        <strain evidence="2 3">JCM 17780</strain>
    </source>
</reference>
<accession>A0ABS5SAH3</accession>
<dbReference type="Proteomes" id="UP000756860">
    <property type="component" value="Unassembled WGS sequence"/>
</dbReference>
<dbReference type="EMBL" id="JAHCVK010000001">
    <property type="protein sequence ID" value="MBT0652380.1"/>
    <property type="molecule type" value="Genomic_DNA"/>
</dbReference>
<dbReference type="CDD" id="cd10941">
    <property type="entry name" value="CE4_PuuE_HpPgdA_like_2"/>
    <property type="match status" value="1"/>
</dbReference>
<gene>
    <name evidence="2" type="ORF">KI810_04880</name>
</gene>
<dbReference type="PROSITE" id="PS51677">
    <property type="entry name" value="NODB"/>
    <property type="match status" value="1"/>
</dbReference>
<sequence length="279" mass="31164">MSPHGAVLNALTIDVEDWYHVCGEEERGASLSPERRVRRNVELILDLLAEEGCMATFFMLGSVAEQEPELLPLIASAGHEIASHGYSHRLVPELGATAFREELRRTAGVIERQARVVPAGFRAPRWSLSRETPWAFDILAEEGYLYDSSLNPLPFVGDRLGARLPFRRGTSSGDLLELPPLVTGVSGFNLPTGGGWGLRFFPLPLIGATIEKLNRQGAPAVLYLHPRELDPFGPRLELAPLISFAVYGPRTDVRKRLRHLLRRFRFGTMYQLVEQWQSA</sequence>
<dbReference type="InterPro" id="IPR022560">
    <property type="entry name" value="DUF3473"/>
</dbReference>
<name>A0ABS5SAH3_9BACT</name>
<organism evidence="2 3">
    <name type="scientific">Geomobilimonas luticola</name>
    <dbReference type="NCBI Taxonomy" id="1114878"/>
    <lineage>
        <taxon>Bacteria</taxon>
        <taxon>Pseudomonadati</taxon>
        <taxon>Thermodesulfobacteriota</taxon>
        <taxon>Desulfuromonadia</taxon>
        <taxon>Geobacterales</taxon>
        <taxon>Geobacteraceae</taxon>
        <taxon>Geomobilimonas</taxon>
    </lineage>
</organism>
<feature type="domain" description="NodB homology" evidence="1">
    <location>
        <begin position="27"/>
        <end position="279"/>
    </location>
</feature>
<comment type="caution">
    <text evidence="2">The sequence shown here is derived from an EMBL/GenBank/DDBJ whole genome shotgun (WGS) entry which is preliminary data.</text>
</comment>
<dbReference type="InterPro" id="IPR011330">
    <property type="entry name" value="Glyco_hydro/deAcase_b/a-brl"/>
</dbReference>
<proteinExistence type="predicted"/>
<dbReference type="PANTHER" id="PTHR47561:SF1">
    <property type="entry name" value="POLYSACCHARIDE DEACETYLASE FAMILY PROTEIN (AFU_ORTHOLOGUE AFUA_6G05030)"/>
    <property type="match status" value="1"/>
</dbReference>
<dbReference type="PANTHER" id="PTHR47561">
    <property type="entry name" value="POLYSACCHARIDE DEACETYLASE FAMILY PROTEIN (AFU_ORTHOLOGUE AFUA_6G05030)"/>
    <property type="match status" value="1"/>
</dbReference>
<dbReference type="InterPro" id="IPR002509">
    <property type="entry name" value="NODB_dom"/>
</dbReference>
<evidence type="ECO:0000259" key="1">
    <source>
        <dbReference type="PROSITE" id="PS51677"/>
    </source>
</evidence>
<keyword evidence="3" id="KW-1185">Reference proteome</keyword>
<protein>
    <submittedName>
        <fullName evidence="2">Polysaccharide deacetylase family protein</fullName>
    </submittedName>
</protein>
<dbReference type="Gene3D" id="3.20.20.370">
    <property type="entry name" value="Glycoside hydrolase/deacetylase"/>
    <property type="match status" value="1"/>
</dbReference>